<name>A0A517L811_9PEZI</name>
<accession>A0A517L811</accession>
<feature type="compositionally biased region" description="Basic and acidic residues" evidence="1">
    <location>
        <begin position="563"/>
        <end position="579"/>
    </location>
</feature>
<evidence type="ECO:0000313" key="4">
    <source>
        <dbReference type="Proteomes" id="UP000316270"/>
    </source>
</evidence>
<dbReference type="Pfam" id="PF22600">
    <property type="entry name" value="MTPAP-like_central"/>
    <property type="match status" value="1"/>
</dbReference>
<feature type="region of interest" description="Disordered" evidence="1">
    <location>
        <begin position="47"/>
        <end position="87"/>
    </location>
</feature>
<proteinExistence type="predicted"/>
<evidence type="ECO:0000259" key="2">
    <source>
        <dbReference type="Pfam" id="PF22600"/>
    </source>
</evidence>
<dbReference type="PANTHER" id="PTHR23092:SF15">
    <property type="entry name" value="INACTIVE NON-CANONICAL POLY(A) RNA POLYMERASE PROTEIN TRF4-2-RELATED"/>
    <property type="match status" value="1"/>
</dbReference>
<dbReference type="AlphaFoldDB" id="A0A517L811"/>
<sequence length="586" mass="65589">MPIARCSLRCGSSNAFRPQQALCSLFLEHQQPLVLSNARRINLTHRKLQNEQPAEQIPPADAGTPITKNSPIPPSEYVNTSSLQDSLQTLRRKNRENILSQEHASSNEPHSNEKQPEENKDDALLRQRLSIVYQASMPKFTMRPQPASSKAEIITKQKKDHTPADTLEYTGMYVRPSMGEAVPGQEYPWTKDIPDDLQGSARLDAEIWRFSEYIKPTPAEQAACKAVTEDVQRFAKKYCGGYQTQSFGSQASGLALSTSDIDVRLYNKESENAEKAPSYTARMEMRAQVMHLHGKFSLMNSDYIMVRCRNARYPLISMLHKESGLDVQIVAGNNTAHSQKLVQQYLAEYPYLYAIYTLMRSMLDIRGLTDVFRGGLGSYSVIMMIVAALKATVKDPAHDSAQVSSGQPLAGKRFLDMLRFYAVLDTYKTALSLEHPFMVDKHDNLDVSEAQMAEFAKAPHLEGLNKLALIDHMQPYLLCLQDPADPLNDLGRKGYGWKHIQTTIKVLRGAISQAMSLNALHANGNPKVPIQSVLARAVGPCFKAYEVRRAMTEAYGQKILDRERAKKEKAERKAEKKAVAAELGDS</sequence>
<keyword evidence="4" id="KW-1185">Reference proteome</keyword>
<dbReference type="Gene3D" id="3.30.460.10">
    <property type="entry name" value="Beta Polymerase, domain 2"/>
    <property type="match status" value="1"/>
</dbReference>
<evidence type="ECO:0000313" key="3">
    <source>
        <dbReference type="EMBL" id="QDS71778.1"/>
    </source>
</evidence>
<dbReference type="GO" id="GO:0043634">
    <property type="term" value="P:polyadenylation-dependent ncRNA catabolic process"/>
    <property type="evidence" value="ECO:0007669"/>
    <property type="project" value="TreeGrafter"/>
</dbReference>
<dbReference type="GO" id="GO:0003729">
    <property type="term" value="F:mRNA binding"/>
    <property type="evidence" value="ECO:0007669"/>
    <property type="project" value="TreeGrafter"/>
</dbReference>
<dbReference type="STRING" id="50376.A0A517L811"/>
<feature type="region of interest" description="Disordered" evidence="1">
    <location>
        <begin position="100"/>
        <end position="120"/>
    </location>
</feature>
<dbReference type="SUPFAM" id="SSF81631">
    <property type="entry name" value="PAP/OAS1 substrate-binding domain"/>
    <property type="match status" value="1"/>
</dbReference>
<feature type="domain" description="Poly(A) RNA polymerase mitochondrial-like central palm" evidence="2">
    <location>
        <begin position="203"/>
        <end position="345"/>
    </location>
</feature>
<feature type="compositionally biased region" description="Polar residues" evidence="1">
    <location>
        <begin position="100"/>
        <end position="109"/>
    </location>
</feature>
<dbReference type="InterPro" id="IPR043519">
    <property type="entry name" value="NT_sf"/>
</dbReference>
<evidence type="ECO:0000256" key="1">
    <source>
        <dbReference type="SAM" id="MobiDB-lite"/>
    </source>
</evidence>
<dbReference type="GO" id="GO:0031123">
    <property type="term" value="P:RNA 3'-end processing"/>
    <property type="evidence" value="ECO:0007669"/>
    <property type="project" value="TreeGrafter"/>
</dbReference>
<dbReference type="OrthoDB" id="273917at2759"/>
<feature type="compositionally biased region" description="Polar residues" evidence="1">
    <location>
        <begin position="77"/>
        <end position="87"/>
    </location>
</feature>
<protein>
    <recommendedName>
        <fullName evidence="2">Poly(A) RNA polymerase mitochondrial-like central palm domain-containing protein</fullName>
    </recommendedName>
</protein>
<dbReference type="GO" id="GO:0031499">
    <property type="term" value="C:TRAMP complex"/>
    <property type="evidence" value="ECO:0007669"/>
    <property type="project" value="TreeGrafter"/>
</dbReference>
<dbReference type="PANTHER" id="PTHR23092">
    <property type="entry name" value="POLY(A) RNA POLYMERASE"/>
    <property type="match status" value="1"/>
</dbReference>
<dbReference type="GO" id="GO:0010605">
    <property type="term" value="P:negative regulation of macromolecule metabolic process"/>
    <property type="evidence" value="ECO:0007669"/>
    <property type="project" value="UniProtKB-ARBA"/>
</dbReference>
<gene>
    <name evidence="3" type="ORF">FKW77_009297</name>
</gene>
<feature type="compositionally biased region" description="Basic and acidic residues" evidence="1">
    <location>
        <begin position="110"/>
        <end position="120"/>
    </location>
</feature>
<dbReference type="GO" id="GO:1990817">
    <property type="term" value="F:poly(A) RNA polymerase activity"/>
    <property type="evidence" value="ECO:0007669"/>
    <property type="project" value="InterPro"/>
</dbReference>
<dbReference type="GO" id="GO:0005730">
    <property type="term" value="C:nucleolus"/>
    <property type="evidence" value="ECO:0007669"/>
    <property type="project" value="TreeGrafter"/>
</dbReference>
<reference evidence="3 4" key="1">
    <citation type="submission" date="2019-07" db="EMBL/GenBank/DDBJ databases">
        <title>Finished genome of Venturia effusa.</title>
        <authorList>
            <person name="Young C.A."/>
            <person name="Cox M.P."/>
            <person name="Ganley A.R.D."/>
            <person name="David W.J."/>
        </authorList>
    </citation>
    <scope>NUCLEOTIDE SEQUENCE [LARGE SCALE GENOMIC DNA]</scope>
    <source>
        <strain evidence="4">albino</strain>
    </source>
</reference>
<dbReference type="Gene3D" id="1.10.1410.10">
    <property type="match status" value="1"/>
</dbReference>
<dbReference type="EMBL" id="CP042190">
    <property type="protein sequence ID" value="QDS71778.1"/>
    <property type="molecule type" value="Genomic_DNA"/>
</dbReference>
<organism evidence="3 4">
    <name type="scientific">Venturia effusa</name>
    <dbReference type="NCBI Taxonomy" id="50376"/>
    <lineage>
        <taxon>Eukaryota</taxon>
        <taxon>Fungi</taxon>
        <taxon>Dikarya</taxon>
        <taxon>Ascomycota</taxon>
        <taxon>Pezizomycotina</taxon>
        <taxon>Dothideomycetes</taxon>
        <taxon>Pleosporomycetidae</taxon>
        <taxon>Venturiales</taxon>
        <taxon>Venturiaceae</taxon>
        <taxon>Venturia</taxon>
    </lineage>
</organism>
<dbReference type="SUPFAM" id="SSF81301">
    <property type="entry name" value="Nucleotidyltransferase"/>
    <property type="match status" value="1"/>
</dbReference>
<feature type="region of interest" description="Disordered" evidence="1">
    <location>
        <begin position="563"/>
        <end position="586"/>
    </location>
</feature>
<dbReference type="Proteomes" id="UP000316270">
    <property type="component" value="Chromosome 6"/>
</dbReference>
<dbReference type="InterPro" id="IPR054708">
    <property type="entry name" value="MTPAP-like_central"/>
</dbReference>
<dbReference type="InterPro" id="IPR045862">
    <property type="entry name" value="Trf4-like"/>
</dbReference>